<gene>
    <name evidence="3" type="primary">gldN</name>
    <name evidence="3" type="ORF">HMPREF9135_2190</name>
</gene>
<accession>U2QNM9</accession>
<comment type="caution">
    <text evidence="3">The sequence shown here is derived from an EMBL/GenBank/DDBJ whole genome shotgun (WGS) entry which is preliminary data.</text>
</comment>
<feature type="chain" id="PRO_5004633498" evidence="2">
    <location>
        <begin position="20"/>
        <end position="349"/>
    </location>
</feature>
<feature type="region of interest" description="Disordered" evidence="1">
    <location>
        <begin position="288"/>
        <end position="349"/>
    </location>
</feature>
<dbReference type="Pfam" id="PF19841">
    <property type="entry name" value="GldN"/>
    <property type="match status" value="1"/>
</dbReference>
<keyword evidence="4" id="KW-1185">Reference proteome</keyword>
<proteinExistence type="predicted"/>
<evidence type="ECO:0000256" key="2">
    <source>
        <dbReference type="SAM" id="SignalP"/>
    </source>
</evidence>
<evidence type="ECO:0000256" key="1">
    <source>
        <dbReference type="SAM" id="MobiDB-lite"/>
    </source>
</evidence>
<sequence length="349" mass="39902">MKKILFLMLAASLSQAVCAQAPKRRAQAEAQARRSPSAAVTTRSQIAFPVQPRMEEDVVWRRDIYREINLMDDANSGLYYPAEPQKDKVNLFTYIFKLMLRRALTAYDYTMDGNEDFSDSAAVKPLRLLDNYRIHYTRTDRGVHIDDSDIPSREVKAYYVKETSYFDQRSATFHTKVQALCPIMEREDDFGDGVQRYPLFWVRYDDLAPFLARQTVVASSLNDASEVTADDYFTLRLYKGKIYKTNNLLGKTLAQYCTNDTAMAREQKRIEAELAAFENQLWGDHAATDSLSRTARKTKADGKTPKLSRNRRAERLAGRRATVKSREAKSESSSGGQGSARVTVRRQRH</sequence>
<dbReference type="Proteomes" id="UP000016648">
    <property type="component" value="Unassembled WGS sequence"/>
</dbReference>
<evidence type="ECO:0000313" key="3">
    <source>
        <dbReference type="EMBL" id="ERK40387.1"/>
    </source>
</evidence>
<feature type="signal peptide" evidence="2">
    <location>
        <begin position="1"/>
        <end position="19"/>
    </location>
</feature>
<dbReference type="EMBL" id="AWEY01000006">
    <property type="protein sequence ID" value="ERK40387.1"/>
    <property type="molecule type" value="Genomic_DNA"/>
</dbReference>
<protein>
    <submittedName>
        <fullName evidence="3">Gliding motility-associated protein GldN</fullName>
    </submittedName>
</protein>
<dbReference type="AlphaFoldDB" id="U2QNM9"/>
<reference evidence="3 4" key="1">
    <citation type="submission" date="2013-08" db="EMBL/GenBank/DDBJ databases">
        <authorList>
            <person name="Durkin A.S."/>
            <person name="Haft D.R."/>
            <person name="McCorrison J."/>
            <person name="Torralba M."/>
            <person name="Gillis M."/>
            <person name="Haft D.H."/>
            <person name="Methe B."/>
            <person name="Sutton G."/>
            <person name="Nelson K.E."/>
        </authorList>
    </citation>
    <scope>NUCLEOTIDE SEQUENCE [LARGE SCALE GENOMIC DNA]</scope>
    <source>
        <strain evidence="3 4">F0067</strain>
    </source>
</reference>
<name>U2QNM9_9BACT</name>
<dbReference type="RefSeq" id="WP_021588616.1">
    <property type="nucleotide sequence ID" value="NZ_AWEY01000006.1"/>
</dbReference>
<evidence type="ECO:0000313" key="4">
    <source>
        <dbReference type="Proteomes" id="UP000016648"/>
    </source>
</evidence>
<dbReference type="NCBIfam" id="TIGR03523">
    <property type="entry name" value="GldN"/>
    <property type="match status" value="1"/>
</dbReference>
<keyword evidence="2" id="KW-0732">Signal</keyword>
<dbReference type="InterPro" id="IPR019847">
    <property type="entry name" value="Gliding_motility_assoc_GldN"/>
</dbReference>
<dbReference type="PATRIC" id="fig|1115809.3.peg.214"/>
<organism evidence="3 4">
    <name type="scientific">Segatella baroniae F0067</name>
    <dbReference type="NCBI Taxonomy" id="1115809"/>
    <lineage>
        <taxon>Bacteria</taxon>
        <taxon>Pseudomonadati</taxon>
        <taxon>Bacteroidota</taxon>
        <taxon>Bacteroidia</taxon>
        <taxon>Bacteroidales</taxon>
        <taxon>Prevotellaceae</taxon>
        <taxon>Segatella</taxon>
    </lineage>
</organism>